<dbReference type="OrthoDB" id="2684446at2759"/>
<feature type="region of interest" description="Disordered" evidence="1">
    <location>
        <begin position="134"/>
        <end position="207"/>
    </location>
</feature>
<feature type="compositionally biased region" description="Low complexity" evidence="1">
    <location>
        <begin position="547"/>
        <end position="593"/>
    </location>
</feature>
<dbReference type="EMBL" id="BFAD01000001">
    <property type="protein sequence ID" value="GBE77802.1"/>
    <property type="molecule type" value="Genomic_DNA"/>
</dbReference>
<feature type="compositionally biased region" description="Low complexity" evidence="1">
    <location>
        <begin position="186"/>
        <end position="199"/>
    </location>
</feature>
<feature type="compositionally biased region" description="Basic residues" evidence="1">
    <location>
        <begin position="460"/>
        <end position="471"/>
    </location>
</feature>
<name>A0A401G6K6_9APHY</name>
<feature type="region of interest" description="Disordered" evidence="1">
    <location>
        <begin position="623"/>
        <end position="643"/>
    </location>
</feature>
<feature type="compositionally biased region" description="Low complexity" evidence="1">
    <location>
        <begin position="232"/>
        <end position="244"/>
    </location>
</feature>
<feature type="compositionally biased region" description="Pro residues" evidence="1">
    <location>
        <begin position="320"/>
        <end position="338"/>
    </location>
</feature>
<feature type="compositionally biased region" description="Low complexity" evidence="1">
    <location>
        <begin position="355"/>
        <end position="375"/>
    </location>
</feature>
<feature type="region of interest" description="Disordered" evidence="1">
    <location>
        <begin position="18"/>
        <end position="54"/>
    </location>
</feature>
<gene>
    <name evidence="2" type="ORF">SCP_0106840</name>
</gene>
<dbReference type="Proteomes" id="UP000287166">
    <property type="component" value="Unassembled WGS sequence"/>
</dbReference>
<feature type="compositionally biased region" description="Basic residues" evidence="1">
    <location>
        <begin position="597"/>
        <end position="606"/>
    </location>
</feature>
<evidence type="ECO:0000313" key="3">
    <source>
        <dbReference type="Proteomes" id="UP000287166"/>
    </source>
</evidence>
<dbReference type="AlphaFoldDB" id="A0A401G6K6"/>
<keyword evidence="3" id="KW-1185">Reference proteome</keyword>
<feature type="compositionally biased region" description="Polar residues" evidence="1">
    <location>
        <begin position="704"/>
        <end position="713"/>
    </location>
</feature>
<proteinExistence type="predicted"/>
<evidence type="ECO:0000313" key="2">
    <source>
        <dbReference type="EMBL" id="GBE77802.1"/>
    </source>
</evidence>
<feature type="compositionally biased region" description="Low complexity" evidence="1">
    <location>
        <begin position="694"/>
        <end position="703"/>
    </location>
</feature>
<dbReference type="InParanoid" id="A0A401G6K6"/>
<feature type="region of interest" description="Disordered" evidence="1">
    <location>
        <begin position="293"/>
        <end position="407"/>
    </location>
</feature>
<comment type="caution">
    <text evidence="2">The sequence shown here is derived from an EMBL/GenBank/DDBJ whole genome shotgun (WGS) entry which is preliminary data.</text>
</comment>
<dbReference type="GeneID" id="38774719"/>
<feature type="compositionally biased region" description="Low complexity" evidence="1">
    <location>
        <begin position="265"/>
        <end position="280"/>
    </location>
</feature>
<feature type="compositionally biased region" description="Polar residues" evidence="1">
    <location>
        <begin position="170"/>
        <end position="179"/>
    </location>
</feature>
<feature type="region of interest" description="Disordered" evidence="1">
    <location>
        <begin position="434"/>
        <end position="608"/>
    </location>
</feature>
<protein>
    <submittedName>
        <fullName evidence="2">Uncharacterized protein</fullName>
    </submittedName>
</protein>
<dbReference type="RefSeq" id="XP_027608715.1">
    <property type="nucleotide sequence ID" value="XM_027752914.1"/>
</dbReference>
<dbReference type="STRING" id="139825.A0A401G6K6"/>
<accession>A0A401G6K6</accession>
<feature type="compositionally biased region" description="Low complexity" evidence="1">
    <location>
        <begin position="310"/>
        <end position="319"/>
    </location>
</feature>
<reference evidence="2 3" key="1">
    <citation type="journal article" date="2018" name="Sci. Rep.">
        <title>Genome sequence of the cauliflower mushroom Sparassis crispa (Hanabiratake) and its association with beneficial usage.</title>
        <authorList>
            <person name="Kiyama R."/>
            <person name="Furutani Y."/>
            <person name="Kawaguchi K."/>
            <person name="Nakanishi T."/>
        </authorList>
    </citation>
    <scope>NUCLEOTIDE SEQUENCE [LARGE SCALE GENOMIC DNA]</scope>
</reference>
<organism evidence="2 3">
    <name type="scientific">Sparassis crispa</name>
    <dbReference type="NCBI Taxonomy" id="139825"/>
    <lineage>
        <taxon>Eukaryota</taxon>
        <taxon>Fungi</taxon>
        <taxon>Dikarya</taxon>
        <taxon>Basidiomycota</taxon>
        <taxon>Agaricomycotina</taxon>
        <taxon>Agaricomycetes</taxon>
        <taxon>Polyporales</taxon>
        <taxon>Sparassidaceae</taxon>
        <taxon>Sparassis</taxon>
    </lineage>
</organism>
<feature type="compositionally biased region" description="Pro residues" evidence="1">
    <location>
        <begin position="140"/>
        <end position="152"/>
    </location>
</feature>
<feature type="region of interest" description="Disordered" evidence="1">
    <location>
        <begin position="657"/>
        <end position="854"/>
    </location>
</feature>
<feature type="compositionally biased region" description="Polar residues" evidence="1">
    <location>
        <begin position="250"/>
        <end position="264"/>
    </location>
</feature>
<feature type="compositionally biased region" description="Polar residues" evidence="1">
    <location>
        <begin position="376"/>
        <end position="392"/>
    </location>
</feature>
<feature type="compositionally biased region" description="Low complexity" evidence="1">
    <location>
        <begin position="440"/>
        <end position="459"/>
    </location>
</feature>
<feature type="region of interest" description="Disordered" evidence="1">
    <location>
        <begin position="222"/>
        <end position="281"/>
    </location>
</feature>
<evidence type="ECO:0000256" key="1">
    <source>
        <dbReference type="SAM" id="MobiDB-lite"/>
    </source>
</evidence>
<feature type="compositionally biased region" description="Low complexity" evidence="1">
    <location>
        <begin position="779"/>
        <end position="791"/>
    </location>
</feature>
<sequence length="1035" mass="111921">MFAHAHSVSLDDQTVLTFLHNDNDDGDDDDDDDRAKQLSPSPPPPPYSPVDHALPTNFAKMTAHDSRVVRQSLFNDPAFSPDPRENPLLMSSMSGYVQLPASTPVISAQAVAPVLTPAWQPVLPIPLGHQPGVGFHPLHPRPPSPGVVPPFPSSSTSSSPPAIYRKPYTPQISTSSTAPPQIFWQPPSISSESSSSSSPLNTPFIPPHNIPGLSNSSFFSPYPSSVDTAPTSAESSSLRSSVPSEYFPASRSSFPNGTPLSTSDAIPAITPAHTPAPAAPSLISVQAQAPSNAPLTSTLLTPAPPPSAPVPTSLSALTPPSAPAPAPSPITPARPFPPSHISAAELRARPPPPAEAALSRSVSAPFPSSSQPQPQRTLAHTNSLSPGQIQPTRSRRPSNAALDLDRVDELDETDPRGLAWHHDGPYEAIKRGLSQRGGVAPQPLLPQSQAQGPASAHPQQQHHHTHMHKRPPGPAQVHAQKREAARRKHVDPATTSFGISPGQIFPSFSPYQSPPALDVQPPLIPQPLQPRRMPSEPLSQRPALAVQQQQQQQQHPSPRFQAEQRPQPQQQRPPRFQAEQQQQRPPRLQADQQFEAHHHHHQHHHQQGVVYDQYAQARSTPLQQVLPPPRPEPQSQQQQQQEALVYDQYAAVPREPEPQNAYGRARASSRSPQPPPQVHAQPQQLHHHHHHHQQPPYEMQPQPRYQSPQQAQYQMRRHSLMASPSGSLTPPQYPSPAPSPAEYAPPGRRSYLSPSDAQVQVQVPGPRVPQPAQNGYPVQQAPARRQSRSSSELQAQYPPRRSSMSPLEPQGQYPPRHSSMSPSEPRGHAYPAQQQPAPPPPPLRPSASRVRFEPVGILAPDIALPPPSVSSHQSQASLPPRHIPKRLVMPAPLQPFEELRRRRVSPARVAPANGVADLARAHTYSTPAAHAAPLPSAVAARSQSQSVGMSLSQARAQAIPMVSAPNVLRKRVSVIGAPMHGEAPASAHAHAHVRAPPPVQHVPSANANAGERERERLAAVANAARGLGKKLSKRR</sequence>